<evidence type="ECO:0000256" key="5">
    <source>
        <dbReference type="ARBA" id="ARBA00023004"/>
    </source>
</evidence>
<dbReference type="InterPro" id="IPR003482">
    <property type="entry name" value="Whib"/>
</dbReference>
<evidence type="ECO:0000256" key="11">
    <source>
        <dbReference type="HAMAP-Rule" id="MF_01479"/>
    </source>
</evidence>
<name>A0A1I0F085_9ACTN</name>
<keyword evidence="8 11" id="KW-0238">DNA-binding</keyword>
<evidence type="ECO:0000256" key="1">
    <source>
        <dbReference type="ARBA" id="ARBA00004496"/>
    </source>
</evidence>
<keyword evidence="10 11" id="KW-0804">Transcription</keyword>
<protein>
    <recommendedName>
        <fullName evidence="11">Transcriptional regulator WhiB</fullName>
    </recommendedName>
</protein>
<dbReference type="InterPro" id="IPR034768">
    <property type="entry name" value="4FE4S_WBL"/>
</dbReference>
<keyword evidence="7 11" id="KW-0805">Transcription regulation</keyword>
<dbReference type="GO" id="GO:0051539">
    <property type="term" value="F:4 iron, 4 sulfur cluster binding"/>
    <property type="evidence" value="ECO:0007669"/>
    <property type="project" value="UniProtKB-UniRule"/>
</dbReference>
<keyword evidence="6 11" id="KW-0411">Iron-sulfur</keyword>
<keyword evidence="3 11" id="KW-0004">4Fe-4S</keyword>
<comment type="function">
    <text evidence="11">Acts as a transcriptional regulator. Probably redox-responsive. The apo- but not holo-form probably binds DNA.</text>
</comment>
<dbReference type="Proteomes" id="UP000199361">
    <property type="component" value="Unassembled WGS sequence"/>
</dbReference>
<comment type="similarity">
    <text evidence="2 11">Belongs to the WhiB family.</text>
</comment>
<dbReference type="EMBL" id="FOHX01000003">
    <property type="protein sequence ID" value="SET51336.1"/>
    <property type="molecule type" value="Genomic_DNA"/>
</dbReference>
<keyword evidence="14" id="KW-1185">Reference proteome</keyword>
<dbReference type="AlphaFoldDB" id="A0A1I0F085"/>
<evidence type="ECO:0000256" key="9">
    <source>
        <dbReference type="ARBA" id="ARBA00023157"/>
    </source>
</evidence>
<accession>A0A1I0F085</accession>
<dbReference type="GO" id="GO:0047134">
    <property type="term" value="F:protein-disulfide reductase [NAD(P)H] activity"/>
    <property type="evidence" value="ECO:0007669"/>
    <property type="project" value="TreeGrafter"/>
</dbReference>
<reference evidence="13 14" key="1">
    <citation type="submission" date="2016-10" db="EMBL/GenBank/DDBJ databases">
        <authorList>
            <person name="de Groot N.N."/>
        </authorList>
    </citation>
    <scope>NUCLEOTIDE SEQUENCE [LARGE SCALE GENOMIC DNA]</scope>
    <source>
        <strain evidence="13 14">CGMCC 4.5598</strain>
    </source>
</reference>
<evidence type="ECO:0000259" key="12">
    <source>
        <dbReference type="PROSITE" id="PS51674"/>
    </source>
</evidence>
<keyword evidence="4 11" id="KW-0479">Metal-binding</keyword>
<comment type="subcellular location">
    <subcellularLocation>
        <location evidence="1 11">Cytoplasm</location>
    </subcellularLocation>
</comment>
<evidence type="ECO:0000256" key="6">
    <source>
        <dbReference type="ARBA" id="ARBA00023014"/>
    </source>
</evidence>
<evidence type="ECO:0000256" key="3">
    <source>
        <dbReference type="ARBA" id="ARBA00022485"/>
    </source>
</evidence>
<evidence type="ECO:0000256" key="2">
    <source>
        <dbReference type="ARBA" id="ARBA00006597"/>
    </source>
</evidence>
<dbReference type="STRING" id="568860.SAMN05421811_103274"/>
<organism evidence="13 14">
    <name type="scientific">Nonomuraea wenchangensis</name>
    <dbReference type="NCBI Taxonomy" id="568860"/>
    <lineage>
        <taxon>Bacteria</taxon>
        <taxon>Bacillati</taxon>
        <taxon>Actinomycetota</taxon>
        <taxon>Actinomycetes</taxon>
        <taxon>Streptosporangiales</taxon>
        <taxon>Streptosporangiaceae</taxon>
        <taxon>Nonomuraea</taxon>
    </lineage>
</organism>
<dbReference type="GO" id="GO:0003677">
    <property type="term" value="F:DNA binding"/>
    <property type="evidence" value="ECO:0007669"/>
    <property type="project" value="UniProtKB-UniRule"/>
</dbReference>
<feature type="binding site" evidence="11">
    <location>
        <position position="42"/>
    </location>
    <ligand>
        <name>[4Fe-4S] cluster</name>
        <dbReference type="ChEBI" id="CHEBI:49883"/>
    </ligand>
</feature>
<dbReference type="OrthoDB" id="8104048at2"/>
<dbReference type="GO" id="GO:0045892">
    <property type="term" value="P:negative regulation of DNA-templated transcription"/>
    <property type="evidence" value="ECO:0007669"/>
    <property type="project" value="TreeGrafter"/>
</dbReference>
<evidence type="ECO:0000256" key="4">
    <source>
        <dbReference type="ARBA" id="ARBA00022723"/>
    </source>
</evidence>
<evidence type="ECO:0000313" key="14">
    <source>
        <dbReference type="Proteomes" id="UP000199361"/>
    </source>
</evidence>
<dbReference type="GO" id="GO:0046872">
    <property type="term" value="F:metal ion binding"/>
    <property type="evidence" value="ECO:0007669"/>
    <property type="project" value="UniProtKB-KW"/>
</dbReference>
<feature type="binding site" evidence="11">
    <location>
        <position position="45"/>
    </location>
    <ligand>
        <name>[4Fe-4S] cluster</name>
        <dbReference type="ChEBI" id="CHEBI:49883"/>
    </ligand>
</feature>
<comment type="PTM">
    <text evidence="11">The Fe-S cluster can be nitrosylated by nitric oxide (NO).</text>
</comment>
<dbReference type="RefSeq" id="WP_091079544.1">
    <property type="nucleotide sequence ID" value="NZ_FOHX01000003.1"/>
</dbReference>
<evidence type="ECO:0000256" key="10">
    <source>
        <dbReference type="ARBA" id="ARBA00023163"/>
    </source>
</evidence>
<dbReference type="Pfam" id="PF02467">
    <property type="entry name" value="Whib"/>
    <property type="match status" value="1"/>
</dbReference>
<keyword evidence="11" id="KW-0963">Cytoplasm</keyword>
<gene>
    <name evidence="11" type="primary">whiB</name>
    <name evidence="13" type="ORF">SAMN05421811_103274</name>
</gene>
<keyword evidence="5 11" id="KW-0408">Iron</keyword>
<dbReference type="HAMAP" id="MF_01479">
    <property type="entry name" value="WhiB"/>
    <property type="match status" value="1"/>
</dbReference>
<comment type="PTM">
    <text evidence="11">Upon Fe-S cluster removal intramolecular disulfide bonds are formed.</text>
</comment>
<dbReference type="GO" id="GO:0035731">
    <property type="term" value="F:dinitrosyl-iron complex binding"/>
    <property type="evidence" value="ECO:0007669"/>
    <property type="project" value="UniProtKB-UniRule"/>
</dbReference>
<sequence length="91" mass="9695">MTSPGSGWRRRAACRSIDPEMFFPIGNTGAALLQIEKAKKVCGGCRVISSCKEWALANGVVGVWGGTTDAERDAIKRRRQRAASRAAASAT</sequence>
<evidence type="ECO:0000256" key="7">
    <source>
        <dbReference type="ARBA" id="ARBA00023015"/>
    </source>
</evidence>
<feature type="binding site" evidence="11">
    <location>
        <position position="51"/>
    </location>
    <ligand>
        <name>[4Fe-4S] cluster</name>
        <dbReference type="ChEBI" id="CHEBI:49883"/>
    </ligand>
</feature>
<dbReference type="GO" id="GO:0005737">
    <property type="term" value="C:cytoplasm"/>
    <property type="evidence" value="ECO:0007669"/>
    <property type="project" value="UniProtKB-SubCell"/>
</dbReference>
<proteinExistence type="inferred from homology"/>
<keyword evidence="9 11" id="KW-1015">Disulfide bond</keyword>
<comment type="cofactor">
    <cofactor evidence="11">
        <name>[4Fe-4S] cluster</name>
        <dbReference type="ChEBI" id="CHEBI:49883"/>
    </cofactor>
    <text evidence="11">Binds 1 [4Fe-4S] cluster per subunit. Following nitrosylation of the [4Fe-4S] cluster binds 1 [4Fe-8(NO)] cluster per subunit.</text>
</comment>
<feature type="binding site" evidence="11">
    <location>
        <position position="14"/>
    </location>
    <ligand>
        <name>[4Fe-4S] cluster</name>
        <dbReference type="ChEBI" id="CHEBI:49883"/>
    </ligand>
</feature>
<dbReference type="PANTHER" id="PTHR38839">
    <property type="entry name" value="TRANSCRIPTIONAL REGULATOR WHID-RELATED"/>
    <property type="match status" value="1"/>
</dbReference>
<evidence type="ECO:0000256" key="8">
    <source>
        <dbReference type="ARBA" id="ARBA00023125"/>
    </source>
</evidence>
<dbReference type="PROSITE" id="PS51674">
    <property type="entry name" value="4FE4S_WBL"/>
    <property type="match status" value="1"/>
</dbReference>
<dbReference type="GO" id="GO:0045454">
    <property type="term" value="P:cell redox homeostasis"/>
    <property type="evidence" value="ECO:0007669"/>
    <property type="project" value="TreeGrafter"/>
</dbReference>
<feature type="domain" description="4Fe-4S Wbl-type" evidence="12">
    <location>
        <begin position="13"/>
        <end position="74"/>
    </location>
</feature>
<evidence type="ECO:0000313" key="13">
    <source>
        <dbReference type="EMBL" id="SET51336.1"/>
    </source>
</evidence>
<dbReference type="PANTHER" id="PTHR38839:SF6">
    <property type="entry name" value="TRANSCRIPTIONAL REGULATOR WHIB1"/>
    <property type="match status" value="1"/>
</dbReference>